<evidence type="ECO:0008006" key="3">
    <source>
        <dbReference type="Google" id="ProtNLM"/>
    </source>
</evidence>
<dbReference type="Gene3D" id="2.50.20.20">
    <property type="match status" value="1"/>
</dbReference>
<evidence type="ECO:0000256" key="1">
    <source>
        <dbReference type="SAM" id="SignalP"/>
    </source>
</evidence>
<feature type="chain" id="PRO_5026811947" description="Lipoprotein" evidence="1">
    <location>
        <begin position="20"/>
        <end position="336"/>
    </location>
</feature>
<protein>
    <recommendedName>
        <fullName evidence="3">Lipoprotein</fullName>
    </recommendedName>
</protein>
<evidence type="ECO:0000313" key="2">
    <source>
        <dbReference type="EMBL" id="CAA9495457.1"/>
    </source>
</evidence>
<name>A0A6J4SGS1_9ACTN</name>
<proteinExistence type="predicted"/>
<organism evidence="2">
    <name type="scientific">uncultured Solirubrobacteraceae bacterium</name>
    <dbReference type="NCBI Taxonomy" id="1162706"/>
    <lineage>
        <taxon>Bacteria</taxon>
        <taxon>Bacillati</taxon>
        <taxon>Actinomycetota</taxon>
        <taxon>Thermoleophilia</taxon>
        <taxon>Solirubrobacterales</taxon>
        <taxon>Solirubrobacteraceae</taxon>
        <taxon>environmental samples</taxon>
    </lineage>
</organism>
<accession>A0A6J4SGS1</accession>
<dbReference type="AlphaFoldDB" id="A0A6J4SGS1"/>
<sequence>MLARLLLICCLVLPGVALAACGGEEEDVDALLRETFSGEKDVDSGRLSLEARIDARGSERLKSPVTLRVRGPFEKSERDALPEFDLDASLSGSGITFEVGASVVGDSGYVLFQDEHYVLSRELFAQFKSGFQSARAEKEGEQSADLATLGIDPRKWLRNARNEGEAKVGDEDTIRITGDVDVPKLLDDVARARESGAGGASGTGSLTEEQRARIEQAVEAMRVEIFTGARDKILRRLVLDADVVAPEGEDGFDSADVRLDYSISELGEEQDITAPRDPRPFDELARQLRGLGLAGAAAGSDAAGERADRRRLRRYTRCVRRAGQNDAAVRRCAERL</sequence>
<feature type="signal peptide" evidence="1">
    <location>
        <begin position="1"/>
        <end position="19"/>
    </location>
</feature>
<reference evidence="2" key="1">
    <citation type="submission" date="2020-02" db="EMBL/GenBank/DDBJ databases">
        <authorList>
            <person name="Meier V. D."/>
        </authorList>
    </citation>
    <scope>NUCLEOTIDE SEQUENCE</scope>
    <source>
        <strain evidence="2">AVDCRST_MAG65</strain>
    </source>
</reference>
<gene>
    <name evidence="2" type="ORF">AVDCRST_MAG65-2284</name>
</gene>
<keyword evidence="1" id="KW-0732">Signal</keyword>
<dbReference type="PROSITE" id="PS51257">
    <property type="entry name" value="PROKAR_LIPOPROTEIN"/>
    <property type="match status" value="1"/>
</dbReference>
<dbReference type="EMBL" id="CADCVL010000383">
    <property type="protein sequence ID" value="CAA9495457.1"/>
    <property type="molecule type" value="Genomic_DNA"/>
</dbReference>